<dbReference type="GO" id="GO:0016746">
    <property type="term" value="F:acyltransferase activity"/>
    <property type="evidence" value="ECO:0007669"/>
    <property type="project" value="UniProtKB-KW"/>
</dbReference>
<proteinExistence type="predicted"/>
<dbReference type="GO" id="GO:0009247">
    <property type="term" value="P:glycolipid biosynthetic process"/>
    <property type="evidence" value="ECO:0007669"/>
    <property type="project" value="UniProtKB-ARBA"/>
</dbReference>
<dbReference type="STRING" id="1009370.ALO_15712"/>
<evidence type="ECO:0000313" key="8">
    <source>
        <dbReference type="Proteomes" id="UP000003240"/>
    </source>
</evidence>
<evidence type="ECO:0000256" key="6">
    <source>
        <dbReference type="ARBA" id="ARBA00023315"/>
    </source>
</evidence>
<keyword evidence="3" id="KW-0997">Cell inner membrane</keyword>
<dbReference type="InterPro" id="IPR004960">
    <property type="entry name" value="LipA_acyltrans"/>
</dbReference>
<keyword evidence="8" id="KW-1185">Reference proteome</keyword>
<keyword evidence="4 7" id="KW-0808">Transferase</keyword>
<comment type="subcellular location">
    <subcellularLocation>
        <location evidence="1">Cell inner membrane</location>
    </subcellularLocation>
</comment>
<evidence type="ECO:0000256" key="2">
    <source>
        <dbReference type="ARBA" id="ARBA00022475"/>
    </source>
</evidence>
<keyword evidence="5" id="KW-0472">Membrane</keyword>
<dbReference type="GO" id="GO:0005886">
    <property type="term" value="C:plasma membrane"/>
    <property type="evidence" value="ECO:0007669"/>
    <property type="project" value="UniProtKB-SubCell"/>
</dbReference>
<dbReference type="CDD" id="cd07984">
    <property type="entry name" value="LPLAT_LABLAT-like"/>
    <property type="match status" value="1"/>
</dbReference>
<evidence type="ECO:0000313" key="7">
    <source>
        <dbReference type="EMBL" id="EGO62942.1"/>
    </source>
</evidence>
<dbReference type="PANTHER" id="PTHR30606">
    <property type="entry name" value="LIPID A BIOSYNTHESIS LAUROYL ACYLTRANSFERASE"/>
    <property type="match status" value="1"/>
</dbReference>
<dbReference type="Proteomes" id="UP000003240">
    <property type="component" value="Unassembled WGS sequence"/>
</dbReference>
<evidence type="ECO:0000256" key="4">
    <source>
        <dbReference type="ARBA" id="ARBA00022679"/>
    </source>
</evidence>
<organism evidence="7 8">
    <name type="scientific">Acetonema longum DSM 6540</name>
    <dbReference type="NCBI Taxonomy" id="1009370"/>
    <lineage>
        <taxon>Bacteria</taxon>
        <taxon>Bacillati</taxon>
        <taxon>Bacillota</taxon>
        <taxon>Negativicutes</taxon>
        <taxon>Acetonemataceae</taxon>
        <taxon>Acetonema</taxon>
    </lineage>
</organism>
<keyword evidence="2" id="KW-1003">Cell membrane</keyword>
<accession>F7NM16</accession>
<name>F7NM16_9FIRM</name>
<dbReference type="EMBL" id="AFGF01000157">
    <property type="protein sequence ID" value="EGO62942.1"/>
    <property type="molecule type" value="Genomic_DNA"/>
</dbReference>
<dbReference type="Pfam" id="PF03279">
    <property type="entry name" value="Lip_A_acyltrans"/>
    <property type="match status" value="1"/>
</dbReference>
<gene>
    <name evidence="7" type="ORF">ALO_15712</name>
</gene>
<evidence type="ECO:0000256" key="3">
    <source>
        <dbReference type="ARBA" id="ARBA00022519"/>
    </source>
</evidence>
<evidence type="ECO:0000256" key="1">
    <source>
        <dbReference type="ARBA" id="ARBA00004533"/>
    </source>
</evidence>
<dbReference type="AlphaFoldDB" id="F7NM16"/>
<sequence>MQYYIVRLISRIIRLLPDRAAMILGNVLGELCWHLVPRRRITMMLENIQRALNLDRGAAYRIAKQSATRFGRLCIEVLSVQKYSRQNIKDYVCFEGQEHMDEAVAYGRGVIVATCHSGNWEFMGAALSLNGYTSSAIAARQSNPQMDRFFNEQRAAAGLHIVYKSGVREVIRMLDAGHIIGVLMDQDAHRDGVFVDFLGAPASTPQGAAAFARLRNAPIVPTFITEISPGRHRIICHPIVWADQTGEREKDIAATTRRLSVIVENHIKTYPHEWFWLHNRWKTKPPAALPPPCLPC</sequence>
<comment type="caution">
    <text evidence="7">The sequence shown here is derived from an EMBL/GenBank/DDBJ whole genome shotgun (WGS) entry which is preliminary data.</text>
</comment>
<dbReference type="PIRSF" id="PIRSF026649">
    <property type="entry name" value="MsbB"/>
    <property type="match status" value="1"/>
</dbReference>
<dbReference type="OrthoDB" id="9801955at2"/>
<dbReference type="PANTHER" id="PTHR30606:SF10">
    <property type="entry name" value="PHOSPHATIDYLINOSITOL MANNOSIDE ACYLTRANSFERASE"/>
    <property type="match status" value="1"/>
</dbReference>
<protein>
    <submittedName>
        <fullName evidence="7">Lipid A biosynthesis acyltransferase</fullName>
    </submittedName>
</protein>
<keyword evidence="6 7" id="KW-0012">Acyltransferase</keyword>
<reference evidence="7 8" key="1">
    <citation type="journal article" date="2011" name="EMBO J.">
        <title>Structural diversity of bacterial flagellar motors.</title>
        <authorList>
            <person name="Chen S."/>
            <person name="Beeby M."/>
            <person name="Murphy G.E."/>
            <person name="Leadbetter J.R."/>
            <person name="Hendrixson D.R."/>
            <person name="Briegel A."/>
            <person name="Li Z."/>
            <person name="Shi J."/>
            <person name="Tocheva E.I."/>
            <person name="Muller A."/>
            <person name="Dobro M.J."/>
            <person name="Jensen G.J."/>
        </authorList>
    </citation>
    <scope>NUCLEOTIDE SEQUENCE [LARGE SCALE GENOMIC DNA]</scope>
    <source>
        <strain evidence="7 8">DSM 6540</strain>
    </source>
</reference>
<evidence type="ECO:0000256" key="5">
    <source>
        <dbReference type="ARBA" id="ARBA00023136"/>
    </source>
</evidence>
<dbReference type="eggNOG" id="COG1560">
    <property type="taxonomic scope" value="Bacteria"/>
</dbReference>